<protein>
    <recommendedName>
        <fullName evidence="8">Methyltransferase</fullName>
    </recommendedName>
</protein>
<name>A0ABY2X9Q5_9RHOB</name>
<feature type="transmembrane region" description="Helical" evidence="5">
    <location>
        <begin position="69"/>
        <end position="86"/>
    </location>
</feature>
<dbReference type="Pfam" id="PF04140">
    <property type="entry name" value="ICMT"/>
    <property type="match status" value="1"/>
</dbReference>
<accession>A0ABY2X9Q5</accession>
<evidence type="ECO:0000256" key="3">
    <source>
        <dbReference type="ARBA" id="ARBA00022989"/>
    </source>
</evidence>
<dbReference type="PANTHER" id="PTHR43847:SF1">
    <property type="entry name" value="BLL3993 PROTEIN"/>
    <property type="match status" value="1"/>
</dbReference>
<evidence type="ECO:0000256" key="5">
    <source>
        <dbReference type="SAM" id="Phobius"/>
    </source>
</evidence>
<dbReference type="InterPro" id="IPR052527">
    <property type="entry name" value="Metal_cation-efflux_comp"/>
</dbReference>
<evidence type="ECO:0008006" key="8">
    <source>
        <dbReference type="Google" id="ProtNLM"/>
    </source>
</evidence>
<dbReference type="InterPro" id="IPR007269">
    <property type="entry name" value="ICMT_MeTrfase"/>
</dbReference>
<evidence type="ECO:0000256" key="4">
    <source>
        <dbReference type="ARBA" id="ARBA00023136"/>
    </source>
</evidence>
<sequence>MTIGASLFIAFLVVQRLSELLIARRNTSALLAAGAREVGAGHYPAIVALHAAWLVCIVVFGYDEQVRGIWLVLFAILQALRLWILMSLGSRWTTRIIVTDTPLVRRGPYRWINHPNYVLVVLEIAIAPMVLGLWQIALAFSALNALMLTIRIRSENAALAAMRSA</sequence>
<comment type="caution">
    <text evidence="6">The sequence shown here is derived from an EMBL/GenBank/DDBJ whole genome shotgun (WGS) entry which is preliminary data.</text>
</comment>
<dbReference type="RefSeq" id="WP_138863667.1">
    <property type="nucleotide sequence ID" value="NZ_VCPC01000002.1"/>
</dbReference>
<proteinExistence type="predicted"/>
<dbReference type="PANTHER" id="PTHR43847">
    <property type="entry name" value="BLL3993 PROTEIN"/>
    <property type="match status" value="1"/>
</dbReference>
<keyword evidence="4 5" id="KW-0472">Membrane</keyword>
<evidence type="ECO:0000256" key="2">
    <source>
        <dbReference type="ARBA" id="ARBA00022692"/>
    </source>
</evidence>
<keyword evidence="7" id="KW-1185">Reference proteome</keyword>
<evidence type="ECO:0000313" key="6">
    <source>
        <dbReference type="EMBL" id="TMV13111.1"/>
    </source>
</evidence>
<keyword evidence="2 5" id="KW-0812">Transmembrane</keyword>
<dbReference type="Proteomes" id="UP001191082">
    <property type="component" value="Unassembled WGS sequence"/>
</dbReference>
<keyword evidence="3 5" id="KW-1133">Transmembrane helix</keyword>
<feature type="transmembrane region" description="Helical" evidence="5">
    <location>
        <begin position="117"/>
        <end position="143"/>
    </location>
</feature>
<organism evidence="6 7">
    <name type="scientific">Arenibacterium halophilum</name>
    <dbReference type="NCBI Taxonomy" id="2583821"/>
    <lineage>
        <taxon>Bacteria</taxon>
        <taxon>Pseudomonadati</taxon>
        <taxon>Pseudomonadota</taxon>
        <taxon>Alphaproteobacteria</taxon>
        <taxon>Rhodobacterales</taxon>
        <taxon>Paracoccaceae</taxon>
        <taxon>Arenibacterium</taxon>
    </lineage>
</organism>
<evidence type="ECO:0000256" key="1">
    <source>
        <dbReference type="ARBA" id="ARBA00004141"/>
    </source>
</evidence>
<dbReference type="EMBL" id="VCPC01000002">
    <property type="protein sequence ID" value="TMV13111.1"/>
    <property type="molecule type" value="Genomic_DNA"/>
</dbReference>
<dbReference type="Gene3D" id="1.20.120.1630">
    <property type="match status" value="1"/>
</dbReference>
<comment type="subcellular location">
    <subcellularLocation>
        <location evidence="1">Membrane</location>
        <topology evidence="1">Multi-pass membrane protein</topology>
    </subcellularLocation>
</comment>
<gene>
    <name evidence="6" type="ORF">FGK64_10050</name>
</gene>
<evidence type="ECO:0000313" key="7">
    <source>
        <dbReference type="Proteomes" id="UP001191082"/>
    </source>
</evidence>
<feature type="transmembrane region" description="Helical" evidence="5">
    <location>
        <begin position="42"/>
        <end position="62"/>
    </location>
</feature>
<reference evidence="6 7" key="1">
    <citation type="submission" date="2019-05" db="EMBL/GenBank/DDBJ databases">
        <title>Marivita sp. nov. isolated from sea sediment.</title>
        <authorList>
            <person name="Kim W."/>
        </authorList>
    </citation>
    <scope>NUCLEOTIDE SEQUENCE [LARGE SCALE GENOMIC DNA]</scope>
    <source>
        <strain evidence="6 7">CAU 1492</strain>
    </source>
</reference>